<dbReference type="PANTHER" id="PTHR44013">
    <property type="entry name" value="ZINC-TYPE ALCOHOL DEHYDROGENASE-LIKE PROTEIN C16A3.02C"/>
    <property type="match status" value="1"/>
</dbReference>
<accession>A0AAW0L7K0</accession>
<evidence type="ECO:0000256" key="1">
    <source>
        <dbReference type="SAM" id="MobiDB-lite"/>
    </source>
</evidence>
<proteinExistence type="predicted"/>
<dbReference type="Pfam" id="PF13602">
    <property type="entry name" value="ADH_zinc_N_2"/>
    <property type="match status" value="1"/>
</dbReference>
<sequence length="165" mass="18536">MKSKRKRILKQSERRTVNTTVNTTPNDGGCCSVEHKQRTQQHRTQAPTNAGADEPRRRRACSSPPLIRSERVRLVGAQVRRGLGCWVRRSESVPEFVGKKPRRLSSFVGHVFLSAKGENLDYLVKLVKEGKLKTVIDSKHSLSKAEDAWAKSIDGHATEKIIVEP</sequence>
<organism evidence="2 3">
    <name type="scientific">Quercus suber</name>
    <name type="common">Cork oak</name>
    <dbReference type="NCBI Taxonomy" id="58331"/>
    <lineage>
        <taxon>Eukaryota</taxon>
        <taxon>Viridiplantae</taxon>
        <taxon>Streptophyta</taxon>
        <taxon>Embryophyta</taxon>
        <taxon>Tracheophyta</taxon>
        <taxon>Spermatophyta</taxon>
        <taxon>Magnoliopsida</taxon>
        <taxon>eudicotyledons</taxon>
        <taxon>Gunneridae</taxon>
        <taxon>Pentapetalae</taxon>
        <taxon>rosids</taxon>
        <taxon>fabids</taxon>
        <taxon>Fagales</taxon>
        <taxon>Fagaceae</taxon>
        <taxon>Quercus</taxon>
    </lineage>
</organism>
<dbReference type="EMBL" id="PKMF04000155">
    <property type="protein sequence ID" value="KAK7846418.1"/>
    <property type="molecule type" value="Genomic_DNA"/>
</dbReference>
<reference evidence="2 3" key="1">
    <citation type="journal article" date="2018" name="Sci. Data">
        <title>The draft genome sequence of cork oak.</title>
        <authorList>
            <person name="Ramos A.M."/>
            <person name="Usie A."/>
            <person name="Barbosa P."/>
            <person name="Barros P.M."/>
            <person name="Capote T."/>
            <person name="Chaves I."/>
            <person name="Simoes F."/>
            <person name="Abreu I."/>
            <person name="Carrasquinho I."/>
            <person name="Faro C."/>
            <person name="Guimaraes J.B."/>
            <person name="Mendonca D."/>
            <person name="Nobrega F."/>
            <person name="Rodrigues L."/>
            <person name="Saibo N.J.M."/>
            <person name="Varela M.C."/>
            <person name="Egas C."/>
            <person name="Matos J."/>
            <person name="Miguel C.M."/>
            <person name="Oliveira M.M."/>
            <person name="Ricardo C.P."/>
            <person name="Goncalves S."/>
        </authorList>
    </citation>
    <scope>NUCLEOTIDE SEQUENCE [LARGE SCALE GENOMIC DNA]</scope>
    <source>
        <strain evidence="3">cv. HL8</strain>
    </source>
</reference>
<dbReference type="Proteomes" id="UP000237347">
    <property type="component" value="Unassembled WGS sequence"/>
</dbReference>
<protein>
    <submittedName>
        <fullName evidence="2">Chloroplast envelope quinone oxidoreductase like protein</fullName>
    </submittedName>
</protein>
<gene>
    <name evidence="2" type="primary">CEQORH_5</name>
    <name evidence="2" type="ORF">CFP56_007952</name>
</gene>
<comment type="caution">
    <text evidence="2">The sequence shown here is derived from an EMBL/GenBank/DDBJ whole genome shotgun (WGS) entry which is preliminary data.</text>
</comment>
<name>A0AAW0L7K0_QUESU</name>
<keyword evidence="3" id="KW-1185">Reference proteome</keyword>
<dbReference type="InterPro" id="IPR052733">
    <property type="entry name" value="Chloroplast_QOR"/>
</dbReference>
<evidence type="ECO:0000313" key="3">
    <source>
        <dbReference type="Proteomes" id="UP000237347"/>
    </source>
</evidence>
<feature type="region of interest" description="Disordered" evidence="1">
    <location>
        <begin position="1"/>
        <end position="63"/>
    </location>
</feature>
<evidence type="ECO:0000313" key="2">
    <source>
        <dbReference type="EMBL" id="KAK7846418.1"/>
    </source>
</evidence>
<dbReference type="Gene3D" id="3.90.180.10">
    <property type="entry name" value="Medium-chain alcohol dehydrogenases, catalytic domain"/>
    <property type="match status" value="1"/>
</dbReference>
<dbReference type="AlphaFoldDB" id="A0AAW0L7K0"/>
<dbReference type="PANTHER" id="PTHR44013:SF1">
    <property type="entry name" value="ZINC-TYPE ALCOHOL DEHYDROGENASE-LIKE PROTEIN C16A3.02C"/>
    <property type="match status" value="1"/>
</dbReference>